<reference evidence="1" key="1">
    <citation type="submission" date="2018-05" db="EMBL/GenBank/DDBJ databases">
        <title>Draft genome of Mucuna pruriens seed.</title>
        <authorList>
            <person name="Nnadi N.E."/>
            <person name="Vos R."/>
            <person name="Hasami M.H."/>
            <person name="Devisetty U.K."/>
            <person name="Aguiy J.C."/>
        </authorList>
    </citation>
    <scope>NUCLEOTIDE SEQUENCE [LARGE SCALE GENOMIC DNA]</scope>
    <source>
        <strain evidence="1">JCA_2017</strain>
    </source>
</reference>
<keyword evidence="2" id="KW-1185">Reference proteome</keyword>
<dbReference type="EMBL" id="QJKJ01015121">
    <property type="protein sequence ID" value="RDX63033.1"/>
    <property type="molecule type" value="Genomic_DNA"/>
</dbReference>
<evidence type="ECO:0000313" key="1">
    <source>
        <dbReference type="EMBL" id="RDX63033.1"/>
    </source>
</evidence>
<accession>A0A371EAH2</accession>
<dbReference type="Proteomes" id="UP000257109">
    <property type="component" value="Unassembled WGS sequence"/>
</dbReference>
<comment type="caution">
    <text evidence="1">The sequence shown here is derived from an EMBL/GenBank/DDBJ whole genome shotgun (WGS) entry which is preliminary data.</text>
</comment>
<dbReference type="AlphaFoldDB" id="A0A371EAH2"/>
<proteinExistence type="predicted"/>
<feature type="non-terminal residue" evidence="1">
    <location>
        <position position="1"/>
    </location>
</feature>
<sequence>MGCSSPSFKQVVLKPPRRRMRIPSSYTPSRLRLVKGKLSCHELELVIIISDCNVVLKLWRH</sequence>
<protein>
    <submittedName>
        <fullName evidence="1">Uncharacterized protein</fullName>
    </submittedName>
</protein>
<evidence type="ECO:0000313" key="2">
    <source>
        <dbReference type="Proteomes" id="UP000257109"/>
    </source>
</evidence>
<gene>
    <name evidence="1" type="ORF">CR513_58578</name>
</gene>
<name>A0A371EAH2_MUCPR</name>
<organism evidence="1 2">
    <name type="scientific">Mucuna pruriens</name>
    <name type="common">Velvet bean</name>
    <name type="synonym">Dolichos pruriens</name>
    <dbReference type="NCBI Taxonomy" id="157652"/>
    <lineage>
        <taxon>Eukaryota</taxon>
        <taxon>Viridiplantae</taxon>
        <taxon>Streptophyta</taxon>
        <taxon>Embryophyta</taxon>
        <taxon>Tracheophyta</taxon>
        <taxon>Spermatophyta</taxon>
        <taxon>Magnoliopsida</taxon>
        <taxon>eudicotyledons</taxon>
        <taxon>Gunneridae</taxon>
        <taxon>Pentapetalae</taxon>
        <taxon>rosids</taxon>
        <taxon>fabids</taxon>
        <taxon>Fabales</taxon>
        <taxon>Fabaceae</taxon>
        <taxon>Papilionoideae</taxon>
        <taxon>50 kb inversion clade</taxon>
        <taxon>NPAAA clade</taxon>
        <taxon>indigoferoid/millettioid clade</taxon>
        <taxon>Phaseoleae</taxon>
        <taxon>Mucuna</taxon>
    </lineage>
</organism>